<dbReference type="EMBL" id="MF683623">
    <property type="protein sequence ID" value="ASZ71970.1"/>
    <property type="molecule type" value="Genomic_DNA"/>
</dbReference>
<accession>A0A249XMW9</accession>
<evidence type="ECO:0000313" key="1">
    <source>
        <dbReference type="EMBL" id="ASZ71970.1"/>
    </source>
</evidence>
<gene>
    <name evidence="1" type="ORF">CF7_24</name>
</gene>
<protein>
    <submittedName>
        <fullName evidence="1">Uncharacterized protein</fullName>
    </submittedName>
</protein>
<keyword evidence="2" id="KW-1185">Reference proteome</keyword>
<dbReference type="Proteomes" id="UP000230617">
    <property type="component" value="Segment"/>
</dbReference>
<proteinExistence type="predicted"/>
<sequence>MQTTLQYLPSLSCGAALRAAISRVLDYARVNAQDGSDTPNLLDEFADSQIALLDVAHGDPADGVWLGVGVPDPRTLCYKAASEYRLTQSTSAKSELISLYTDIKNVAAQLPGFVAPEVVVATTSLSADGEVPYKNGQPA</sequence>
<evidence type="ECO:0000313" key="2">
    <source>
        <dbReference type="Proteomes" id="UP000230617"/>
    </source>
</evidence>
<name>A0A249XMW9_9CAUD</name>
<organism evidence="1 2">
    <name type="scientific">Aeromonas phage CF7</name>
    <dbReference type="NCBI Taxonomy" id="2507411"/>
    <lineage>
        <taxon>Viruses</taxon>
        <taxon>Duplodnaviria</taxon>
        <taxon>Heunggongvirae</taxon>
        <taxon>Uroviricota</taxon>
        <taxon>Caudoviricetes</taxon>
        <taxon>Autographivirales</taxon>
        <taxon>Autonotataviridae</taxon>
        <taxon>Melnykvirinae</taxon>
        <taxon>Ahphunavirus</taxon>
        <taxon>Ahphunavirus CF7</taxon>
    </lineage>
</organism>
<reference evidence="2" key="1">
    <citation type="submission" date="2017-08" db="EMBL/GenBank/DDBJ databases">
        <title>Complete genome sequence of Aeromonas hydrophila bacteriophage Ahp1.</title>
        <authorList>
            <person name="Tyagi A."/>
            <person name="Kumar N."/>
            <person name="Singh N.K."/>
            <person name="Kaur S."/>
        </authorList>
    </citation>
    <scope>NUCLEOTIDE SEQUENCE [LARGE SCALE GENOMIC DNA]</scope>
</reference>